<protein>
    <submittedName>
        <fullName evidence="1">Uncharacterized protein</fullName>
    </submittedName>
</protein>
<dbReference type="Proteomes" id="UP000003560">
    <property type="component" value="Unassembled WGS sequence"/>
</dbReference>
<dbReference type="EMBL" id="ABXJ01000043">
    <property type="protein sequence ID" value="EEA91034.1"/>
    <property type="molecule type" value="Genomic_DNA"/>
</dbReference>
<dbReference type="AlphaFoldDB" id="B6G9M7"/>
<name>B6G9M7_9ACTN</name>
<dbReference type="STRING" id="445975.COLSTE_00768"/>
<accession>B6G9M7</accession>
<comment type="caution">
    <text evidence="1">The sequence shown here is derived from an EMBL/GenBank/DDBJ whole genome shotgun (WGS) entry which is preliminary data.</text>
</comment>
<dbReference type="HOGENOM" id="CLU_2952479_0_0_11"/>
<organism evidence="1 2">
    <name type="scientific">Collinsella stercoris DSM 13279</name>
    <dbReference type="NCBI Taxonomy" id="445975"/>
    <lineage>
        <taxon>Bacteria</taxon>
        <taxon>Bacillati</taxon>
        <taxon>Actinomycetota</taxon>
        <taxon>Coriobacteriia</taxon>
        <taxon>Coriobacteriales</taxon>
        <taxon>Coriobacteriaceae</taxon>
        <taxon>Collinsella</taxon>
    </lineage>
</organism>
<sequence>MSGFAPSVVRLAPYRALAARPLSPADSYGALTKHYRELRPRLHAAYIWPSLANPGLHGT</sequence>
<reference evidence="1 2" key="1">
    <citation type="submission" date="2008-10" db="EMBL/GenBank/DDBJ databases">
        <title>Draft genome sequence of Collinsella stercoris (DSM 13279).</title>
        <authorList>
            <person name="Sudarsanam P."/>
            <person name="Ley R."/>
            <person name="Guruge J."/>
            <person name="Turnbaugh P.J."/>
            <person name="Mahowald M."/>
            <person name="Liep D."/>
            <person name="Gordon J."/>
        </authorList>
    </citation>
    <scope>NUCLEOTIDE SEQUENCE [LARGE SCALE GENOMIC DNA]</scope>
    <source>
        <strain evidence="1 2">DSM 13279</strain>
    </source>
</reference>
<evidence type="ECO:0000313" key="1">
    <source>
        <dbReference type="EMBL" id="EEA91034.1"/>
    </source>
</evidence>
<gene>
    <name evidence="1" type="ORF">COLSTE_00768</name>
</gene>
<evidence type="ECO:0000313" key="2">
    <source>
        <dbReference type="Proteomes" id="UP000003560"/>
    </source>
</evidence>
<keyword evidence="2" id="KW-1185">Reference proteome</keyword>
<reference evidence="1 2" key="2">
    <citation type="submission" date="2008-10" db="EMBL/GenBank/DDBJ databases">
        <authorList>
            <person name="Fulton L."/>
            <person name="Clifton S."/>
            <person name="Fulton B."/>
            <person name="Xu J."/>
            <person name="Minx P."/>
            <person name="Pepin K.H."/>
            <person name="Johnson M."/>
            <person name="Thiruvilangam P."/>
            <person name="Bhonagiri V."/>
            <person name="Nash W.E."/>
            <person name="Mardis E.R."/>
            <person name="Wilson R.K."/>
        </authorList>
    </citation>
    <scope>NUCLEOTIDE SEQUENCE [LARGE SCALE GENOMIC DNA]</scope>
    <source>
        <strain evidence="1 2">DSM 13279</strain>
    </source>
</reference>
<proteinExistence type="predicted"/>